<keyword evidence="4 7" id="KW-0812">Transmembrane</keyword>
<evidence type="ECO:0000313" key="9">
    <source>
        <dbReference type="Proteomes" id="UP000198866"/>
    </source>
</evidence>
<dbReference type="AlphaFoldDB" id="A0A1H6Y8V9"/>
<organism evidence="8 9">
    <name type="scientific">Paraburkholderia diazotrophica</name>
    <dbReference type="NCBI Taxonomy" id="667676"/>
    <lineage>
        <taxon>Bacteria</taxon>
        <taxon>Pseudomonadati</taxon>
        <taxon>Pseudomonadota</taxon>
        <taxon>Betaproteobacteria</taxon>
        <taxon>Burkholderiales</taxon>
        <taxon>Burkholderiaceae</taxon>
        <taxon>Paraburkholderia</taxon>
    </lineage>
</organism>
<accession>A0A1H6Y8V9</accession>
<feature type="transmembrane region" description="Helical" evidence="7">
    <location>
        <begin position="74"/>
        <end position="100"/>
    </location>
</feature>
<comment type="similarity">
    <text evidence="2">Belongs to the DoxX family.</text>
</comment>
<evidence type="ECO:0000256" key="1">
    <source>
        <dbReference type="ARBA" id="ARBA00004651"/>
    </source>
</evidence>
<dbReference type="STRING" id="667676.SAMN05192539_101017"/>
<gene>
    <name evidence="8" type="ORF">SAMN05192539_101017</name>
</gene>
<dbReference type="GO" id="GO:0005886">
    <property type="term" value="C:plasma membrane"/>
    <property type="evidence" value="ECO:0007669"/>
    <property type="project" value="UniProtKB-SubCell"/>
</dbReference>
<proteinExistence type="inferred from homology"/>
<dbReference type="Proteomes" id="UP000198866">
    <property type="component" value="Unassembled WGS sequence"/>
</dbReference>
<dbReference type="Pfam" id="PF07681">
    <property type="entry name" value="DoxX"/>
    <property type="match status" value="1"/>
</dbReference>
<evidence type="ECO:0000256" key="2">
    <source>
        <dbReference type="ARBA" id="ARBA00006679"/>
    </source>
</evidence>
<keyword evidence="6 7" id="KW-0472">Membrane</keyword>
<keyword evidence="5 7" id="KW-1133">Transmembrane helix</keyword>
<evidence type="ECO:0000256" key="4">
    <source>
        <dbReference type="ARBA" id="ARBA00022692"/>
    </source>
</evidence>
<keyword evidence="3" id="KW-1003">Cell membrane</keyword>
<dbReference type="RefSeq" id="WP_090866156.1">
    <property type="nucleotide sequence ID" value="NZ_FNYE01000010.1"/>
</dbReference>
<reference evidence="9" key="1">
    <citation type="submission" date="2016-10" db="EMBL/GenBank/DDBJ databases">
        <authorList>
            <person name="Varghese N."/>
            <person name="Submissions S."/>
        </authorList>
    </citation>
    <scope>NUCLEOTIDE SEQUENCE [LARGE SCALE GENOMIC DNA]</scope>
    <source>
        <strain evidence="9">LMG 26031</strain>
    </source>
</reference>
<keyword evidence="9" id="KW-1185">Reference proteome</keyword>
<evidence type="ECO:0000313" key="8">
    <source>
        <dbReference type="EMBL" id="SEJ37671.1"/>
    </source>
</evidence>
<name>A0A1H6Y8V9_9BURK</name>
<evidence type="ECO:0000256" key="3">
    <source>
        <dbReference type="ARBA" id="ARBA00022475"/>
    </source>
</evidence>
<evidence type="ECO:0000256" key="5">
    <source>
        <dbReference type="ARBA" id="ARBA00022989"/>
    </source>
</evidence>
<evidence type="ECO:0000256" key="7">
    <source>
        <dbReference type="SAM" id="Phobius"/>
    </source>
</evidence>
<evidence type="ECO:0000256" key="6">
    <source>
        <dbReference type="ARBA" id="ARBA00023136"/>
    </source>
</evidence>
<dbReference type="InterPro" id="IPR032808">
    <property type="entry name" value="DoxX"/>
</dbReference>
<feature type="transmembrane region" description="Helical" evidence="7">
    <location>
        <begin position="107"/>
        <end position="124"/>
    </location>
</feature>
<dbReference type="PANTHER" id="PTHR33452:SF1">
    <property type="entry name" value="INNER MEMBRANE PROTEIN YPHA-RELATED"/>
    <property type="match status" value="1"/>
</dbReference>
<protein>
    <submittedName>
        <fullName evidence="8">Putative oxidoreductase</fullName>
    </submittedName>
</protein>
<dbReference type="InterPro" id="IPR051907">
    <property type="entry name" value="DoxX-like_oxidoreductase"/>
</dbReference>
<comment type="subcellular location">
    <subcellularLocation>
        <location evidence="1">Cell membrane</location>
        <topology evidence="1">Multi-pass membrane protein</topology>
    </subcellularLocation>
</comment>
<dbReference type="OrthoDB" id="121744at2"/>
<dbReference type="EMBL" id="FNYE01000010">
    <property type="protein sequence ID" value="SEJ37671.1"/>
    <property type="molecule type" value="Genomic_DNA"/>
</dbReference>
<sequence>MKLSSPLSATHDAEPSGVSHKAISLCRSALRALEFATPVLDLGIRIVIGLVFFQSGLTKIASWSSTLALFQGEYAVPLLPPVLAAYLGTAAELGFPIFLVLGLGSRFAAFGLFIFNIIAVISYPGLGEVGLRDHQYWGLFLLVTLLHGPGKLSLDYLISRWLGHAPSRP</sequence>
<dbReference type="PANTHER" id="PTHR33452">
    <property type="entry name" value="OXIDOREDUCTASE CATD-RELATED"/>
    <property type="match status" value="1"/>
</dbReference>